<proteinExistence type="predicted"/>
<sequence>MPLKNGYKTESLLTILFFEKNLYVRFFNGLYWFNHNLSTTRRTNINFAAGTGKTVAACSGHIDIRKLKPACLA</sequence>
<keyword evidence="2" id="KW-1185">Reference proteome</keyword>
<gene>
    <name evidence="1" type="ORF">OU798_10340</name>
</gene>
<comment type="caution">
    <text evidence="1">The sequence shown here is derived from an EMBL/GenBank/DDBJ whole genome shotgun (WGS) entry which is preliminary data.</text>
</comment>
<dbReference type="Proteomes" id="UP001145087">
    <property type="component" value="Unassembled WGS sequence"/>
</dbReference>
<accession>A0A9X3F531</accession>
<dbReference type="RefSeq" id="WP_343333077.1">
    <property type="nucleotide sequence ID" value="NZ_JAPOHD010000020.1"/>
</dbReference>
<dbReference type="EMBL" id="JAPOHD010000020">
    <property type="protein sequence ID" value="MCY1720744.1"/>
    <property type="molecule type" value="Genomic_DNA"/>
</dbReference>
<reference evidence="1" key="1">
    <citation type="submission" date="2022-11" db="EMBL/GenBank/DDBJ databases">
        <title>Marilongibacter aestuarii gen. nov., sp. nov., isolated from tidal flat sediment.</title>
        <authorList>
            <person name="Jiayan W."/>
        </authorList>
    </citation>
    <scope>NUCLEOTIDE SEQUENCE</scope>
    <source>
        <strain evidence="1">Z1-6</strain>
    </source>
</reference>
<dbReference type="AlphaFoldDB" id="A0A9X3F531"/>
<name>A0A9X3F531_9BACT</name>
<protein>
    <submittedName>
        <fullName evidence="1">Uncharacterized protein</fullName>
    </submittedName>
</protein>
<evidence type="ECO:0000313" key="1">
    <source>
        <dbReference type="EMBL" id="MCY1720744.1"/>
    </source>
</evidence>
<evidence type="ECO:0000313" key="2">
    <source>
        <dbReference type="Proteomes" id="UP001145087"/>
    </source>
</evidence>
<organism evidence="1 2">
    <name type="scientific">Draconibacterium aestuarii</name>
    <dbReference type="NCBI Taxonomy" id="2998507"/>
    <lineage>
        <taxon>Bacteria</taxon>
        <taxon>Pseudomonadati</taxon>
        <taxon>Bacteroidota</taxon>
        <taxon>Bacteroidia</taxon>
        <taxon>Marinilabiliales</taxon>
        <taxon>Prolixibacteraceae</taxon>
        <taxon>Draconibacterium</taxon>
    </lineage>
</organism>